<keyword evidence="2" id="KW-0378">Hydrolase</keyword>
<protein>
    <submittedName>
        <fullName evidence="5">Biotin-dependent carboxyltransferase family protein</fullName>
    </submittedName>
</protein>
<dbReference type="InterPro" id="IPR052708">
    <property type="entry name" value="PxpC"/>
</dbReference>
<dbReference type="InterPro" id="IPR003778">
    <property type="entry name" value="CT_A_B"/>
</dbReference>
<dbReference type="PANTHER" id="PTHR43309">
    <property type="entry name" value="5-OXOPROLINASE SUBUNIT C"/>
    <property type="match status" value="1"/>
</dbReference>
<evidence type="ECO:0000313" key="6">
    <source>
        <dbReference type="Proteomes" id="UP001472978"/>
    </source>
</evidence>
<dbReference type="EMBL" id="JBEGCI010000009">
    <property type="protein sequence ID" value="MEQ6889289.1"/>
    <property type="molecule type" value="Genomic_DNA"/>
</dbReference>
<evidence type="ECO:0000256" key="1">
    <source>
        <dbReference type="ARBA" id="ARBA00022741"/>
    </source>
</evidence>
<comment type="caution">
    <text evidence="5">The sequence shown here is derived from an EMBL/GenBank/DDBJ whole genome shotgun (WGS) entry which is preliminary data.</text>
</comment>
<reference evidence="5 6" key="1">
    <citation type="submission" date="2024-05" db="EMBL/GenBank/DDBJ databases">
        <title>Halomonas sp. CS7 16S ribosomal RNA gene Genome sequencing and assembly.</title>
        <authorList>
            <person name="Yook S."/>
        </authorList>
    </citation>
    <scope>NUCLEOTIDE SEQUENCE [LARGE SCALE GENOMIC DNA]</scope>
    <source>
        <strain evidence="5 6">CS7</strain>
    </source>
</reference>
<evidence type="ECO:0000259" key="4">
    <source>
        <dbReference type="SMART" id="SM00797"/>
    </source>
</evidence>
<name>A0ABV1N6D5_9GAMM</name>
<dbReference type="Proteomes" id="UP001472978">
    <property type="component" value="Unassembled WGS sequence"/>
</dbReference>
<dbReference type="InterPro" id="IPR029000">
    <property type="entry name" value="Cyclophilin-like_dom_sf"/>
</dbReference>
<dbReference type="RefSeq" id="WP_349758827.1">
    <property type="nucleotide sequence ID" value="NZ_JBEGCI010000009.1"/>
</dbReference>
<evidence type="ECO:0000313" key="5">
    <source>
        <dbReference type="EMBL" id="MEQ6889289.1"/>
    </source>
</evidence>
<evidence type="ECO:0000256" key="3">
    <source>
        <dbReference type="ARBA" id="ARBA00022840"/>
    </source>
</evidence>
<dbReference type="SUPFAM" id="SSF50891">
    <property type="entry name" value="Cyclophilin-like"/>
    <property type="match status" value="1"/>
</dbReference>
<dbReference type="PANTHER" id="PTHR43309:SF4">
    <property type="entry name" value="CARBOXYLTRANSFERASE DOMAIN-CONTAINING PROTEIN"/>
    <property type="match status" value="1"/>
</dbReference>
<dbReference type="NCBIfam" id="TIGR00724">
    <property type="entry name" value="urea_amlyse_rel"/>
    <property type="match status" value="1"/>
</dbReference>
<feature type="domain" description="Carboxyltransferase" evidence="4">
    <location>
        <begin position="30"/>
        <end position="309"/>
    </location>
</feature>
<proteinExistence type="predicted"/>
<gene>
    <name evidence="5" type="ORF">ABE957_11440</name>
</gene>
<keyword evidence="6" id="KW-1185">Reference proteome</keyword>
<accession>A0ABV1N6D5</accession>
<dbReference type="SMART" id="SM00797">
    <property type="entry name" value="AHS2"/>
    <property type="match status" value="1"/>
</dbReference>
<keyword evidence="3" id="KW-0067">ATP-binding</keyword>
<dbReference type="Gene3D" id="2.40.100.10">
    <property type="entry name" value="Cyclophilin-like"/>
    <property type="match status" value="1"/>
</dbReference>
<dbReference type="Pfam" id="PF02626">
    <property type="entry name" value="CT_A_B"/>
    <property type="match status" value="1"/>
</dbReference>
<keyword evidence="1" id="KW-0547">Nucleotide-binding</keyword>
<sequence>MSQHEMGYLRVERAGPLAMLQDAGRFGTRRLGVTQGGPADLHAFAWANRLLGNAWDAAALEISLGGLVLVAERTTRLALGGADLQASVEGAPVAPWCVVTLREGQRLSFATPSSGLRSYLAVPGGFRGEPVLGSLACVAREGLGGHAGDGRALATGDRLGFGLDAGARDAPEGTVPEGERHDYRRPARLALIPGAQVADFSGSSLFRAFNEAWRVDTRADRMGVRLRGPALSCRLSGLISEGIALGAVQVPPDGQPIALLNDRQTIGGYPRLGTLTPLACARLAQCAPGQEVQLVATPLGQAQARHRRFLATMGAG</sequence>
<organism evidence="5 6">
    <name type="scientific">Halomonas pelophila</name>
    <dbReference type="NCBI Taxonomy" id="3151122"/>
    <lineage>
        <taxon>Bacteria</taxon>
        <taxon>Pseudomonadati</taxon>
        <taxon>Pseudomonadota</taxon>
        <taxon>Gammaproteobacteria</taxon>
        <taxon>Oceanospirillales</taxon>
        <taxon>Halomonadaceae</taxon>
        <taxon>Halomonas</taxon>
    </lineage>
</organism>
<evidence type="ECO:0000256" key="2">
    <source>
        <dbReference type="ARBA" id="ARBA00022801"/>
    </source>
</evidence>